<accession>A0ABT3A7N6</accession>
<dbReference type="Proteomes" id="UP001652504">
    <property type="component" value="Unassembled WGS sequence"/>
</dbReference>
<feature type="transmembrane region" description="Helical" evidence="1">
    <location>
        <begin position="45"/>
        <end position="64"/>
    </location>
</feature>
<name>A0ABT3A7N6_9ALTE</name>
<organism evidence="2 3">
    <name type="scientific">Fluctibacter corallii</name>
    <dbReference type="NCBI Taxonomy" id="2984329"/>
    <lineage>
        <taxon>Bacteria</taxon>
        <taxon>Pseudomonadati</taxon>
        <taxon>Pseudomonadota</taxon>
        <taxon>Gammaproteobacteria</taxon>
        <taxon>Alteromonadales</taxon>
        <taxon>Alteromonadaceae</taxon>
        <taxon>Fluctibacter</taxon>
    </lineage>
</organism>
<dbReference type="EMBL" id="JAOWKX010000003">
    <property type="protein sequence ID" value="MCV2884693.1"/>
    <property type="molecule type" value="Genomic_DNA"/>
</dbReference>
<comment type="caution">
    <text evidence="2">The sequence shown here is derived from an EMBL/GenBank/DDBJ whole genome shotgun (WGS) entry which is preliminary data.</text>
</comment>
<feature type="transmembrane region" description="Helical" evidence="1">
    <location>
        <begin position="7"/>
        <end position="30"/>
    </location>
</feature>
<protein>
    <submittedName>
        <fullName evidence="2">Uncharacterized protein</fullName>
    </submittedName>
</protein>
<keyword evidence="1" id="KW-0812">Transmembrane</keyword>
<gene>
    <name evidence="2" type="ORF">OE749_08290</name>
</gene>
<evidence type="ECO:0000313" key="3">
    <source>
        <dbReference type="Proteomes" id="UP001652504"/>
    </source>
</evidence>
<keyword evidence="3" id="KW-1185">Reference proteome</keyword>
<keyword evidence="1" id="KW-0472">Membrane</keyword>
<keyword evidence="1" id="KW-1133">Transmembrane helix</keyword>
<sequence>MAEWGEALMFGVALVAFVLGLSSIIMGFMAQPASEQGAMKEKVEYGFFGVSGLVISLLFYIGIVW</sequence>
<reference evidence="2 3" key="1">
    <citation type="submission" date="2022-10" db="EMBL/GenBank/DDBJ databases">
        <title>Aestuariibacter sp. AA17 isolated from Montipora capitata coral fragment.</title>
        <authorList>
            <person name="Emsley S.A."/>
            <person name="Pfannmuller K.M."/>
            <person name="Loughran R.M."/>
            <person name="Shlafstein M."/>
            <person name="Papke E."/>
            <person name="Saw J.H."/>
            <person name="Ushijima B."/>
            <person name="Videau P."/>
        </authorList>
    </citation>
    <scope>NUCLEOTIDE SEQUENCE [LARGE SCALE GENOMIC DNA]</scope>
    <source>
        <strain evidence="2 3">AA17</strain>
    </source>
</reference>
<evidence type="ECO:0000313" key="2">
    <source>
        <dbReference type="EMBL" id="MCV2884693.1"/>
    </source>
</evidence>
<proteinExistence type="predicted"/>
<dbReference type="RefSeq" id="WP_263711970.1">
    <property type="nucleotide sequence ID" value="NZ_JAOWKX010000003.1"/>
</dbReference>
<evidence type="ECO:0000256" key="1">
    <source>
        <dbReference type="SAM" id="Phobius"/>
    </source>
</evidence>